<proteinExistence type="predicted"/>
<sequence>MVPNRTANRGKDVARRERTELAIRPSESETERYEFAKLAIDVPRLEPLEVRNFVNWGSVFIGPEES</sequence>
<dbReference type="AlphaFoldDB" id="A0AAV2G4X1"/>
<evidence type="ECO:0000313" key="1">
    <source>
        <dbReference type="EMBL" id="CAL1404828.1"/>
    </source>
</evidence>
<accession>A0AAV2G4X1</accession>
<name>A0AAV2G4X1_9ROSI</name>
<keyword evidence="2" id="KW-1185">Reference proteome</keyword>
<gene>
    <name evidence="1" type="ORF">LTRI10_LOCUS44650</name>
</gene>
<dbReference type="EMBL" id="OZ034821">
    <property type="protein sequence ID" value="CAL1404828.1"/>
    <property type="molecule type" value="Genomic_DNA"/>
</dbReference>
<reference evidence="1 2" key="1">
    <citation type="submission" date="2024-04" db="EMBL/GenBank/DDBJ databases">
        <authorList>
            <person name="Fracassetti M."/>
        </authorList>
    </citation>
    <scope>NUCLEOTIDE SEQUENCE [LARGE SCALE GENOMIC DNA]</scope>
</reference>
<protein>
    <submittedName>
        <fullName evidence="1">Uncharacterized protein</fullName>
    </submittedName>
</protein>
<dbReference type="Proteomes" id="UP001497516">
    <property type="component" value="Chromosome 8"/>
</dbReference>
<organism evidence="1 2">
    <name type="scientific">Linum trigynum</name>
    <dbReference type="NCBI Taxonomy" id="586398"/>
    <lineage>
        <taxon>Eukaryota</taxon>
        <taxon>Viridiplantae</taxon>
        <taxon>Streptophyta</taxon>
        <taxon>Embryophyta</taxon>
        <taxon>Tracheophyta</taxon>
        <taxon>Spermatophyta</taxon>
        <taxon>Magnoliopsida</taxon>
        <taxon>eudicotyledons</taxon>
        <taxon>Gunneridae</taxon>
        <taxon>Pentapetalae</taxon>
        <taxon>rosids</taxon>
        <taxon>fabids</taxon>
        <taxon>Malpighiales</taxon>
        <taxon>Linaceae</taxon>
        <taxon>Linum</taxon>
    </lineage>
</organism>
<evidence type="ECO:0000313" key="2">
    <source>
        <dbReference type="Proteomes" id="UP001497516"/>
    </source>
</evidence>